<dbReference type="InterPro" id="IPR010982">
    <property type="entry name" value="Lambda_DNA-bd_dom_sf"/>
</dbReference>
<dbReference type="Proteomes" id="UP000198546">
    <property type="component" value="Chromosome i"/>
</dbReference>
<dbReference type="PANTHER" id="PTHR30146">
    <property type="entry name" value="LACI-RELATED TRANSCRIPTIONAL REPRESSOR"/>
    <property type="match status" value="1"/>
</dbReference>
<evidence type="ECO:0000256" key="3">
    <source>
        <dbReference type="ARBA" id="ARBA00023163"/>
    </source>
</evidence>
<dbReference type="InterPro" id="IPR028082">
    <property type="entry name" value="Peripla_BP_I"/>
</dbReference>
<gene>
    <name evidence="7" type="ORF">SAMN04489747_1786</name>
</gene>
<proteinExistence type="predicted"/>
<evidence type="ECO:0000313" key="7">
    <source>
        <dbReference type="EMBL" id="SDD80847.1"/>
    </source>
</evidence>
<feature type="region of interest" description="Disordered" evidence="4">
    <location>
        <begin position="306"/>
        <end position="334"/>
    </location>
</feature>
<dbReference type="CDD" id="cd01392">
    <property type="entry name" value="HTH_LacI"/>
    <property type="match status" value="1"/>
</dbReference>
<dbReference type="GO" id="GO:0000976">
    <property type="term" value="F:transcription cis-regulatory region binding"/>
    <property type="evidence" value="ECO:0007669"/>
    <property type="project" value="TreeGrafter"/>
</dbReference>
<dbReference type="SMART" id="SM00354">
    <property type="entry name" value="HTH_LACI"/>
    <property type="match status" value="1"/>
</dbReference>
<dbReference type="Gene3D" id="3.40.50.2300">
    <property type="match status" value="2"/>
</dbReference>
<dbReference type="Gene3D" id="1.10.260.40">
    <property type="entry name" value="lambda repressor-like DNA-binding domains"/>
    <property type="match status" value="1"/>
</dbReference>
<keyword evidence="3" id="KW-0804">Transcription</keyword>
<feature type="domain" description="HTH lacI-type" evidence="5">
    <location>
        <begin position="6"/>
        <end position="60"/>
    </location>
</feature>
<dbReference type="PANTHER" id="PTHR30146:SF153">
    <property type="entry name" value="LACTOSE OPERON REPRESSOR"/>
    <property type="match status" value="1"/>
</dbReference>
<dbReference type="EMBL" id="LT629688">
    <property type="protein sequence ID" value="SDD80847.1"/>
    <property type="molecule type" value="Genomic_DNA"/>
</dbReference>
<sequence>MQPKRATIYEVADRAGVSHQTVSRYVRGDGGFRPATAARVEAAINALNYRPNLTARSMRTRRTGRIAVLLPAAAPHLPQRLLGALSQAAHEEGYTVDLVGLEGGAAERAVRAAELADSGQFEGVLALASLGDRPLAGAGAPVVTVADYDDEMRSLGALADGTACGDVVRQLRALGHRSLLHVAGPQSFASARNRRESFLSTVAELGVRGTVVEGDWSARSGFEAVQALPGDSDVTAVVAANDTVAMGAVRGGLQRGWRVPEDLSVFGWDDDEQGRFSTPALSTVAVDRERQGREAVSRLVALLRGSEPPAHDTTSLHTVIPRESTGPAPAARRR</sequence>
<dbReference type="RefSeq" id="WP_197679258.1">
    <property type="nucleotide sequence ID" value="NZ_LT629688.1"/>
</dbReference>
<dbReference type="PROSITE" id="PS00356">
    <property type="entry name" value="HTH_LACI_1"/>
    <property type="match status" value="1"/>
</dbReference>
<keyword evidence="8" id="KW-1185">Reference proteome</keyword>
<dbReference type="GO" id="GO:0003700">
    <property type="term" value="F:DNA-binding transcription factor activity"/>
    <property type="evidence" value="ECO:0007669"/>
    <property type="project" value="TreeGrafter"/>
</dbReference>
<dbReference type="Pfam" id="PF13377">
    <property type="entry name" value="Peripla_BP_3"/>
    <property type="match status" value="1"/>
</dbReference>
<dbReference type="PROSITE" id="PS50932">
    <property type="entry name" value="HTH_LACI_2"/>
    <property type="match status" value="1"/>
</dbReference>
<dbReference type="Pfam" id="PF00356">
    <property type="entry name" value="LacI"/>
    <property type="match status" value="1"/>
</dbReference>
<dbReference type="InterPro" id="IPR000843">
    <property type="entry name" value="HTH_LacI"/>
</dbReference>
<dbReference type="SUPFAM" id="SSF53822">
    <property type="entry name" value="Periplasmic binding protein-like I"/>
    <property type="match status" value="1"/>
</dbReference>
<protein>
    <submittedName>
        <fullName evidence="7">Regulatory protein, lacI family</fullName>
    </submittedName>
</protein>
<dbReference type="InterPro" id="IPR046335">
    <property type="entry name" value="LacI/GalR-like_sensor"/>
</dbReference>
<dbReference type="SUPFAM" id="SSF47413">
    <property type="entry name" value="lambda repressor-like DNA-binding domains"/>
    <property type="match status" value="1"/>
</dbReference>
<name>A0A1G6XTX9_9ACTN</name>
<evidence type="ECO:0000313" key="8">
    <source>
        <dbReference type="Proteomes" id="UP000198546"/>
    </source>
</evidence>
<keyword evidence="2" id="KW-0238">DNA-binding</keyword>
<evidence type="ECO:0000256" key="1">
    <source>
        <dbReference type="ARBA" id="ARBA00023015"/>
    </source>
</evidence>
<organism evidence="7 8">
    <name type="scientific">Auraticoccus monumenti</name>
    <dbReference type="NCBI Taxonomy" id="675864"/>
    <lineage>
        <taxon>Bacteria</taxon>
        <taxon>Bacillati</taxon>
        <taxon>Actinomycetota</taxon>
        <taxon>Actinomycetes</taxon>
        <taxon>Propionibacteriales</taxon>
        <taxon>Propionibacteriaceae</taxon>
        <taxon>Auraticoccus</taxon>
    </lineage>
</organism>
<reference evidence="7 8" key="1">
    <citation type="submission" date="2016-10" db="EMBL/GenBank/DDBJ databases">
        <authorList>
            <person name="de Groot N.N."/>
        </authorList>
    </citation>
    <scope>NUCLEOTIDE SEQUENCE [LARGE SCALE GENOMIC DNA]</scope>
    <source>
        <strain evidence="7 8">MON 2.2</strain>
    </source>
</reference>
<dbReference type="PROSITE" id="PS50943">
    <property type="entry name" value="HTH_CROC1"/>
    <property type="match status" value="1"/>
</dbReference>
<evidence type="ECO:0000259" key="6">
    <source>
        <dbReference type="PROSITE" id="PS50943"/>
    </source>
</evidence>
<accession>A0A1G6XTX9</accession>
<keyword evidence="1" id="KW-0805">Transcription regulation</keyword>
<feature type="domain" description="HTH cro/C1-type" evidence="6">
    <location>
        <begin position="7"/>
        <end position="50"/>
    </location>
</feature>
<dbReference type="InterPro" id="IPR001387">
    <property type="entry name" value="Cro/C1-type_HTH"/>
</dbReference>
<evidence type="ECO:0000256" key="2">
    <source>
        <dbReference type="ARBA" id="ARBA00023125"/>
    </source>
</evidence>
<evidence type="ECO:0000259" key="5">
    <source>
        <dbReference type="PROSITE" id="PS50932"/>
    </source>
</evidence>
<evidence type="ECO:0000256" key="4">
    <source>
        <dbReference type="SAM" id="MobiDB-lite"/>
    </source>
</evidence>
<dbReference type="AlphaFoldDB" id="A0A1G6XTX9"/>
<dbReference type="STRING" id="675864.SAMN04489747_1786"/>